<dbReference type="Gene3D" id="3.40.50.12500">
    <property type="match status" value="1"/>
</dbReference>
<reference evidence="1 2" key="1">
    <citation type="submission" date="2017-06" db="EMBL/GenBank/DDBJ databases">
        <authorList>
            <person name="Kim H.J."/>
            <person name="Triplett B.A."/>
        </authorList>
    </citation>
    <scope>NUCLEOTIDE SEQUENCE [LARGE SCALE GENOMIC DNA]</scope>
    <source>
        <strain evidence="1 2">DSM 45207</strain>
    </source>
</reference>
<evidence type="ECO:0000313" key="2">
    <source>
        <dbReference type="Proteomes" id="UP000198348"/>
    </source>
</evidence>
<dbReference type="Pfam" id="PF17645">
    <property type="entry name" value="Amdase"/>
    <property type="match status" value="1"/>
</dbReference>
<dbReference type="OrthoDB" id="4537983at2"/>
<dbReference type="Proteomes" id="UP000198348">
    <property type="component" value="Unassembled WGS sequence"/>
</dbReference>
<accession>A0A238YZ84</accession>
<dbReference type="InterPro" id="IPR053714">
    <property type="entry name" value="Iso_Racemase_Enz_sf"/>
</dbReference>
<proteinExistence type="predicted"/>
<organism evidence="1 2">
    <name type="scientific">Haloechinothrix alba</name>
    <dbReference type="NCBI Taxonomy" id="664784"/>
    <lineage>
        <taxon>Bacteria</taxon>
        <taxon>Bacillati</taxon>
        <taxon>Actinomycetota</taxon>
        <taxon>Actinomycetes</taxon>
        <taxon>Pseudonocardiales</taxon>
        <taxon>Pseudonocardiaceae</taxon>
        <taxon>Haloechinothrix</taxon>
    </lineage>
</organism>
<dbReference type="InterPro" id="IPR026286">
    <property type="entry name" value="MaiA/AMDase"/>
</dbReference>
<sequence>MDLSSLDLPFDGPLAQRGIGVIAPFDLALERELWRWIPVEVSLHLARTPYEPVPVSMEMADLVSNVQHVAAATRDVLHVEPEVVAYLCTSGSFVKGVDAERELRKVICDAGAPDAVTTSGALAEALHHLGIGRVSVLTPYDSDLTAKLHEFLAELNVETVSSDHLGLGGGIWRVSYRTIAEHIIAADHPDAEAVFVSCTNLPTFDLIDPLENMLGKPVLTANQLTMWACLDRMGLPIVGPGSWHHGMPDRATTE</sequence>
<dbReference type="GO" id="GO:0016853">
    <property type="term" value="F:isomerase activity"/>
    <property type="evidence" value="ECO:0007669"/>
    <property type="project" value="UniProtKB-KW"/>
</dbReference>
<gene>
    <name evidence="1" type="ORF">SAMN06265360_11819</name>
</gene>
<dbReference type="PIRSF" id="PIRSF015736">
    <property type="entry name" value="MI"/>
    <property type="match status" value="1"/>
</dbReference>
<dbReference type="AlphaFoldDB" id="A0A238YZ84"/>
<evidence type="ECO:0000313" key="1">
    <source>
        <dbReference type="EMBL" id="SNR76387.1"/>
    </source>
</evidence>
<name>A0A238YZ84_9PSEU</name>
<dbReference type="EMBL" id="FZNW01000018">
    <property type="protein sequence ID" value="SNR76387.1"/>
    <property type="molecule type" value="Genomic_DNA"/>
</dbReference>
<dbReference type="PANTHER" id="PTHR40267">
    <property type="entry name" value="BLR3294 PROTEIN"/>
    <property type="match status" value="1"/>
</dbReference>
<protein>
    <submittedName>
        <fullName evidence="1">Maleate isomerase</fullName>
    </submittedName>
</protein>
<keyword evidence="1" id="KW-0413">Isomerase</keyword>
<keyword evidence="2" id="KW-1185">Reference proteome</keyword>
<dbReference type="RefSeq" id="WP_089302680.1">
    <property type="nucleotide sequence ID" value="NZ_FZNW01000018.1"/>
</dbReference>
<dbReference type="PANTHER" id="PTHR40267:SF1">
    <property type="entry name" value="BLR3294 PROTEIN"/>
    <property type="match status" value="1"/>
</dbReference>